<evidence type="ECO:0000256" key="2">
    <source>
        <dbReference type="ARBA" id="ARBA00023180"/>
    </source>
</evidence>
<keyword evidence="1" id="KW-1015">Disulfide bond</keyword>
<dbReference type="InterPro" id="IPR008138">
    <property type="entry name" value="SapB_2"/>
</dbReference>
<sequence>MYKINIYLLIFTIILASLFATSKSLVVQKNVGEIDNNQCQICELLVKDIIEGLTANQSVEVIEHGLNLICDHIPLHVRVCKQFVDSNFQKIVQFIENHDDPQEICEKCGVCGSSDEYNKIDTRYFPQHNQHTRHLKKQNSIKN</sequence>
<dbReference type="AlphaFoldDB" id="O76179"/>
<dbReference type="FunFam" id="1.10.225.10:FF:000017">
    <property type="entry name" value="SaPosin-like Protein family"/>
    <property type="match status" value="1"/>
</dbReference>
<dbReference type="InterPro" id="IPR008139">
    <property type="entry name" value="SaposinB_dom"/>
</dbReference>
<evidence type="ECO:0000256" key="3">
    <source>
        <dbReference type="SAM" id="SignalP"/>
    </source>
</evidence>
<dbReference type="SUPFAM" id="SSF47862">
    <property type="entry name" value="Saposin"/>
    <property type="match status" value="1"/>
</dbReference>
<proteinExistence type="evidence at transcript level"/>
<reference evidence="5" key="1">
    <citation type="submission" date="1998-08" db="EMBL/GenBank/DDBJ databases">
        <title>Dictyostelium glucosylceramide beta-glucosidase homolog.</title>
        <authorList>
            <person name="Maeda M."/>
            <person name="Morio T."/>
            <person name="Urushihara H."/>
        </authorList>
    </citation>
    <scope>NUCLEOTIDE SEQUENCE</scope>
    <source>
        <strain evidence="5">KAx4</strain>
    </source>
</reference>
<dbReference type="Pfam" id="PF05184">
    <property type="entry name" value="SapB_1"/>
    <property type="match status" value="1"/>
</dbReference>
<keyword evidence="3" id="KW-0732">Signal</keyword>
<evidence type="ECO:0000256" key="1">
    <source>
        <dbReference type="ARBA" id="ARBA00023157"/>
    </source>
</evidence>
<feature type="domain" description="Saposin B-type" evidence="4">
    <location>
        <begin position="35"/>
        <end position="115"/>
    </location>
</feature>
<dbReference type="Pfam" id="PF03489">
    <property type="entry name" value="SapB_2"/>
    <property type="match status" value="1"/>
</dbReference>
<dbReference type="PROSITE" id="PS50015">
    <property type="entry name" value="SAP_B"/>
    <property type="match status" value="1"/>
</dbReference>
<dbReference type="PANTHER" id="PTHR11480:SF27">
    <property type="entry name" value="SAPOSIN A"/>
    <property type="match status" value="1"/>
</dbReference>
<dbReference type="SMART" id="SM00741">
    <property type="entry name" value="SapB"/>
    <property type="match status" value="1"/>
</dbReference>
<feature type="signal peptide" evidence="3">
    <location>
        <begin position="1"/>
        <end position="24"/>
    </location>
</feature>
<organism evidence="5">
    <name type="scientific">Dictyostelium discoideum</name>
    <name type="common">Social amoeba</name>
    <dbReference type="NCBI Taxonomy" id="44689"/>
    <lineage>
        <taxon>Eukaryota</taxon>
        <taxon>Amoebozoa</taxon>
        <taxon>Evosea</taxon>
        <taxon>Eumycetozoa</taxon>
        <taxon>Dictyostelia</taxon>
        <taxon>Dictyosteliales</taxon>
        <taxon>Dictyosteliaceae</taxon>
        <taxon>Dictyostelium</taxon>
    </lineage>
</organism>
<gene>
    <name evidence="5" type="primary">sapA</name>
</gene>
<keyword evidence="2" id="KW-0325">Glycoprotein</keyword>
<dbReference type="Gene3D" id="1.10.225.10">
    <property type="entry name" value="Saposin-like"/>
    <property type="match status" value="1"/>
</dbReference>
<dbReference type="InterPro" id="IPR051428">
    <property type="entry name" value="Sphingo_Act-Surfact_Prot"/>
</dbReference>
<dbReference type="EMBL" id="AB016728">
    <property type="protein sequence ID" value="BAA32237.1"/>
    <property type="molecule type" value="mRNA"/>
</dbReference>
<dbReference type="InterPro" id="IPR007856">
    <property type="entry name" value="SapB_1"/>
</dbReference>
<dbReference type="PANTHER" id="PTHR11480">
    <property type="entry name" value="SAPOSIN-RELATED"/>
    <property type="match status" value="1"/>
</dbReference>
<protein>
    <submittedName>
        <fullName evidence="5">Saposin A</fullName>
    </submittedName>
</protein>
<dbReference type="VEuPathDB" id="AmoebaDB:DDB_G0293010"/>
<dbReference type="InterPro" id="IPR011001">
    <property type="entry name" value="Saposin-like"/>
</dbReference>
<evidence type="ECO:0000313" key="5">
    <source>
        <dbReference type="EMBL" id="BAA32237.1"/>
    </source>
</evidence>
<name>O76179_DICDI</name>
<accession>O76179</accession>
<feature type="chain" id="PRO_5004159721" evidence="3">
    <location>
        <begin position="25"/>
        <end position="143"/>
    </location>
</feature>
<evidence type="ECO:0000259" key="4">
    <source>
        <dbReference type="PROSITE" id="PS50015"/>
    </source>
</evidence>
<dbReference type="GO" id="GO:0006629">
    <property type="term" value="P:lipid metabolic process"/>
    <property type="evidence" value="ECO:0007669"/>
    <property type="project" value="InterPro"/>
</dbReference>